<evidence type="ECO:0000256" key="3">
    <source>
        <dbReference type="ARBA" id="ARBA00022801"/>
    </source>
</evidence>
<accession>A0A1Y1W136</accession>
<keyword evidence="6" id="KW-0238">DNA-binding</keyword>
<evidence type="ECO:0000259" key="14">
    <source>
        <dbReference type="PROSITE" id="PS51217"/>
    </source>
</evidence>
<evidence type="ECO:0000259" key="13">
    <source>
        <dbReference type="PROSITE" id="PS51198"/>
    </source>
</evidence>
<evidence type="ECO:0000256" key="2">
    <source>
        <dbReference type="ARBA" id="ARBA00022741"/>
    </source>
</evidence>
<dbReference type="GO" id="GO:0016787">
    <property type="term" value="F:hydrolase activity"/>
    <property type="evidence" value="ECO:0007669"/>
    <property type="project" value="UniProtKB-UniRule"/>
</dbReference>
<evidence type="ECO:0000256" key="1">
    <source>
        <dbReference type="ARBA" id="ARBA00009922"/>
    </source>
</evidence>
<dbReference type="GeneID" id="63806481"/>
<dbReference type="Gene3D" id="3.40.50.300">
    <property type="entry name" value="P-loop containing nucleotide triphosphate hydrolases"/>
    <property type="match status" value="4"/>
</dbReference>
<dbReference type="AlphaFoldDB" id="A0A1Y1W136"/>
<dbReference type="GO" id="GO:0005524">
    <property type="term" value="F:ATP binding"/>
    <property type="evidence" value="ECO:0007669"/>
    <property type="project" value="UniProtKB-UniRule"/>
</dbReference>
<dbReference type="InterPro" id="IPR013986">
    <property type="entry name" value="DExx_box_DNA_helicase_dom_sf"/>
</dbReference>
<evidence type="ECO:0000256" key="6">
    <source>
        <dbReference type="ARBA" id="ARBA00023125"/>
    </source>
</evidence>
<keyword evidence="3 11" id="KW-0378">Hydrolase</keyword>
<evidence type="ECO:0000313" key="15">
    <source>
        <dbReference type="EMBL" id="ORX67015.1"/>
    </source>
</evidence>
<gene>
    <name evidence="15" type="ORF">DL89DRAFT_285694</name>
</gene>
<comment type="similarity">
    <text evidence="1">Belongs to the helicase family. UvrD subfamily.</text>
</comment>
<keyword evidence="4 11" id="KW-0347">Helicase</keyword>
<evidence type="ECO:0000256" key="4">
    <source>
        <dbReference type="ARBA" id="ARBA00022806"/>
    </source>
</evidence>
<evidence type="ECO:0000256" key="11">
    <source>
        <dbReference type="PROSITE-ProRule" id="PRU00560"/>
    </source>
</evidence>
<feature type="domain" description="UvrD-like helicase ATP-binding" evidence="13">
    <location>
        <begin position="81"/>
        <end position="490"/>
    </location>
</feature>
<dbReference type="OrthoDB" id="1470711at2759"/>
<dbReference type="InterPro" id="IPR000212">
    <property type="entry name" value="DNA_helicase_UvrD/REP"/>
</dbReference>
<evidence type="ECO:0000256" key="8">
    <source>
        <dbReference type="ARBA" id="ARBA00034617"/>
    </source>
</evidence>
<dbReference type="PROSITE" id="PS51198">
    <property type="entry name" value="UVRD_HELICASE_ATP_BIND"/>
    <property type="match status" value="1"/>
</dbReference>
<dbReference type="RefSeq" id="XP_040740937.1">
    <property type="nucleotide sequence ID" value="XM_040889833.1"/>
</dbReference>
<comment type="catalytic activity">
    <reaction evidence="8">
        <text>Couples ATP hydrolysis with the unwinding of duplex DNA by translocating in the 3'-5' direction.</text>
        <dbReference type="EC" id="5.6.2.4"/>
    </reaction>
</comment>
<dbReference type="InterPro" id="IPR014016">
    <property type="entry name" value="UvrD-like_ATP-bd"/>
</dbReference>
<dbReference type="PANTHER" id="PTHR11070:SF2">
    <property type="entry name" value="ATP-DEPENDENT DNA HELICASE SRS2"/>
    <property type="match status" value="1"/>
</dbReference>
<dbReference type="Gene3D" id="1.10.486.10">
    <property type="entry name" value="PCRA, domain 4"/>
    <property type="match status" value="2"/>
</dbReference>
<sequence>MTSSALNHQRNCTGTSNGHAVYKSGSYQVVFTNDIDSSDLPVEVTLVQQPVSTSSQVQEEAGISTTGTLMTTDTADKEQRGQTRRVRSIARQDIDRPLLIVAGAGSGKTNTLCTRAIEMIKQGVAAETIMVITFTNKAAGELSERIGKLMEANGMKGASPPHSSTFHSWCYKLIREYYVKLGLSEAPDIVTEDGDLKLALHLGFVLLDDCHMLVQCETMLAIPPPDSGDGPGGQGMILKKDRLRRWDAVKAQATDRLDWQEPPADPAPDGGVEQNVRTKLNSTMLKSDFAAHSVLYHFLRGHFHRIRGLRDITARPLARPLHPPGHSGFAQSDAYYAYHLGFVQSSKTRGYLATSYDIQKRSMIEAYNAVLRMANVVDYDDMLAMANDVLKSPTILQITREKYRYLLIDEFQDLNTVQMDLVMLLQKDAGRVTAVGDERQSIYGFRGATCKSNFSRFLENFVDANMANTNNVPRSLVGSMESLVINYRSHRSIVDLGNIVATAVNTNSENLLTRLRVPLQVQPSVPMMPVVVSSSETAESEARLIAGKIRSLVHSRACQPKDIAVLFRALKLKRHRPSACLEIELLDLGIPYVIRGGASFIGGASVQNLLAPLRLMVDRTDDAAMRTCLSEFVPNIGPRFIERICAMEPDASGDSSVYGKAERVLDTKVLPKHARASLKQFMDTIGQWDQGIGEMTLQELVSTVCCEYAVDGLAMAMAELSITSARRSRSDGSGSEQNFGQKSITTMLRNTVAIFFSGRVQGAAAVKLRFKDSDMCSHAMLRAFLAYVSLMAGISKDTSWAGVDAVVISTVHQAKGLEWEHVFISNFNEGTFPMKYRGDPDAVTARLDRPVEEADSAEKNYYNEESNIAYVAITRAKRGLYISVIETNPFYGMARSSGVRAVPSRYLPVAMWPLK</sequence>
<organism evidence="15 16">
    <name type="scientific">Linderina pennispora</name>
    <dbReference type="NCBI Taxonomy" id="61395"/>
    <lineage>
        <taxon>Eukaryota</taxon>
        <taxon>Fungi</taxon>
        <taxon>Fungi incertae sedis</taxon>
        <taxon>Zoopagomycota</taxon>
        <taxon>Kickxellomycotina</taxon>
        <taxon>Kickxellomycetes</taxon>
        <taxon>Kickxellales</taxon>
        <taxon>Kickxellaceae</taxon>
        <taxon>Linderina</taxon>
    </lineage>
</organism>
<dbReference type="STRING" id="61395.A0A1Y1W136"/>
<reference evidence="15 16" key="1">
    <citation type="submission" date="2016-07" db="EMBL/GenBank/DDBJ databases">
        <title>Pervasive Adenine N6-methylation of Active Genes in Fungi.</title>
        <authorList>
            <consortium name="DOE Joint Genome Institute"/>
            <person name="Mondo S.J."/>
            <person name="Dannebaum R.O."/>
            <person name="Kuo R.C."/>
            <person name="Labutti K."/>
            <person name="Haridas S."/>
            <person name="Kuo A."/>
            <person name="Salamov A."/>
            <person name="Ahrendt S.R."/>
            <person name="Lipzen A."/>
            <person name="Sullivan W."/>
            <person name="Andreopoulos W.B."/>
            <person name="Clum A."/>
            <person name="Lindquist E."/>
            <person name="Daum C."/>
            <person name="Ramamoorthy G.K."/>
            <person name="Gryganskyi A."/>
            <person name="Culley D."/>
            <person name="Magnuson J.K."/>
            <person name="James T.Y."/>
            <person name="O'Malley M.A."/>
            <person name="Stajich J.E."/>
            <person name="Spatafora J.W."/>
            <person name="Visel A."/>
            <person name="Grigoriev I.V."/>
        </authorList>
    </citation>
    <scope>NUCLEOTIDE SEQUENCE [LARGE SCALE GENOMIC DNA]</scope>
    <source>
        <strain evidence="15 16">ATCC 12442</strain>
    </source>
</reference>
<dbReference type="CDD" id="cd17932">
    <property type="entry name" value="DEXQc_UvrD"/>
    <property type="match status" value="1"/>
</dbReference>
<dbReference type="Proteomes" id="UP000193922">
    <property type="component" value="Unassembled WGS sequence"/>
</dbReference>
<dbReference type="GO" id="GO:0005634">
    <property type="term" value="C:nucleus"/>
    <property type="evidence" value="ECO:0007669"/>
    <property type="project" value="TreeGrafter"/>
</dbReference>
<protein>
    <recommendedName>
        <fullName evidence="9">DNA 3'-5' helicase</fullName>
        <ecNumber evidence="9">5.6.2.4</ecNumber>
    </recommendedName>
</protein>
<evidence type="ECO:0000313" key="16">
    <source>
        <dbReference type="Proteomes" id="UP000193922"/>
    </source>
</evidence>
<name>A0A1Y1W136_9FUNG</name>
<dbReference type="Gene3D" id="1.10.10.160">
    <property type="match status" value="1"/>
</dbReference>
<dbReference type="GO" id="GO:0000725">
    <property type="term" value="P:recombinational repair"/>
    <property type="evidence" value="ECO:0007669"/>
    <property type="project" value="TreeGrafter"/>
</dbReference>
<dbReference type="PANTHER" id="PTHR11070">
    <property type="entry name" value="UVRD / RECB / PCRA DNA HELICASE FAMILY MEMBER"/>
    <property type="match status" value="1"/>
</dbReference>
<proteinExistence type="inferred from homology"/>
<dbReference type="SUPFAM" id="SSF52540">
    <property type="entry name" value="P-loop containing nucleoside triphosphate hydrolases"/>
    <property type="match status" value="1"/>
</dbReference>
<dbReference type="InterPro" id="IPR027417">
    <property type="entry name" value="P-loop_NTPase"/>
</dbReference>
<dbReference type="GO" id="GO:0003677">
    <property type="term" value="F:DNA binding"/>
    <property type="evidence" value="ECO:0007669"/>
    <property type="project" value="UniProtKB-KW"/>
</dbReference>
<comment type="caution">
    <text evidence="15">The sequence shown here is derived from an EMBL/GenBank/DDBJ whole genome shotgun (WGS) entry which is preliminary data.</text>
</comment>
<evidence type="ECO:0000256" key="9">
    <source>
        <dbReference type="ARBA" id="ARBA00034808"/>
    </source>
</evidence>
<feature type="region of interest" description="Disordered" evidence="12">
    <location>
        <begin position="255"/>
        <end position="274"/>
    </location>
</feature>
<dbReference type="Pfam" id="PF00580">
    <property type="entry name" value="UvrD-helicase"/>
    <property type="match status" value="1"/>
</dbReference>
<feature type="binding site" evidence="11">
    <location>
        <begin position="102"/>
        <end position="109"/>
    </location>
    <ligand>
        <name>ATP</name>
        <dbReference type="ChEBI" id="CHEBI:30616"/>
    </ligand>
</feature>
<dbReference type="EMBL" id="MCFD01000013">
    <property type="protein sequence ID" value="ORX67015.1"/>
    <property type="molecule type" value="Genomic_DNA"/>
</dbReference>
<keyword evidence="2 11" id="KW-0547">Nucleotide-binding</keyword>
<dbReference type="Pfam" id="PF13361">
    <property type="entry name" value="UvrD_C"/>
    <property type="match status" value="2"/>
</dbReference>
<dbReference type="InterPro" id="IPR014017">
    <property type="entry name" value="DNA_helicase_UvrD-like_C"/>
</dbReference>
<comment type="catalytic activity">
    <reaction evidence="10">
        <text>ATP + H2O = ADP + phosphate + H(+)</text>
        <dbReference type="Rhea" id="RHEA:13065"/>
        <dbReference type="ChEBI" id="CHEBI:15377"/>
        <dbReference type="ChEBI" id="CHEBI:15378"/>
        <dbReference type="ChEBI" id="CHEBI:30616"/>
        <dbReference type="ChEBI" id="CHEBI:43474"/>
        <dbReference type="ChEBI" id="CHEBI:456216"/>
        <dbReference type="EC" id="5.6.2.4"/>
    </reaction>
</comment>
<dbReference type="PROSITE" id="PS51217">
    <property type="entry name" value="UVRD_HELICASE_CTER"/>
    <property type="match status" value="1"/>
</dbReference>
<dbReference type="EC" id="5.6.2.4" evidence="9"/>
<evidence type="ECO:0000256" key="5">
    <source>
        <dbReference type="ARBA" id="ARBA00022840"/>
    </source>
</evidence>
<evidence type="ECO:0000256" key="10">
    <source>
        <dbReference type="ARBA" id="ARBA00048988"/>
    </source>
</evidence>
<feature type="domain" description="UvrD-like helicase C-terminal" evidence="14">
    <location>
        <begin position="491"/>
        <end position="816"/>
    </location>
</feature>
<keyword evidence="5 11" id="KW-0067">ATP-binding</keyword>
<evidence type="ECO:0000256" key="12">
    <source>
        <dbReference type="SAM" id="MobiDB-lite"/>
    </source>
</evidence>
<evidence type="ECO:0000256" key="7">
    <source>
        <dbReference type="ARBA" id="ARBA00023235"/>
    </source>
</evidence>
<dbReference type="GO" id="GO:0043138">
    <property type="term" value="F:3'-5' DNA helicase activity"/>
    <property type="evidence" value="ECO:0007669"/>
    <property type="project" value="UniProtKB-EC"/>
</dbReference>
<keyword evidence="16" id="KW-1185">Reference proteome</keyword>
<keyword evidence="7" id="KW-0413">Isomerase</keyword>